<keyword evidence="3" id="KW-1185">Reference proteome</keyword>
<name>A0ABU1WVJ0_9BURK</name>
<evidence type="ECO:0000313" key="3">
    <source>
        <dbReference type="Proteomes" id="UP001265700"/>
    </source>
</evidence>
<organism evidence="2 3">
    <name type="scientific">Hydrogenophaga palleronii</name>
    <dbReference type="NCBI Taxonomy" id="65655"/>
    <lineage>
        <taxon>Bacteria</taxon>
        <taxon>Pseudomonadati</taxon>
        <taxon>Pseudomonadota</taxon>
        <taxon>Betaproteobacteria</taxon>
        <taxon>Burkholderiales</taxon>
        <taxon>Comamonadaceae</taxon>
        <taxon>Hydrogenophaga</taxon>
    </lineage>
</organism>
<sequence>MSDPVTIGAWIGVLVALGGAIAGMVKFLFWVFDEWQKRKSREGFVVPTTTMQLTELPEDNCWWHMGKKGDEPVMQVVGRMLVTNISSVAVRIPRVELRYGIFGRKRVAGLVMVSRQLHENMYGMYDISPQETRNLSFDFWVYPPVASPTEVFIPRRVKFFDQFGNCHSVKRLVFRSDAPKEEVAQKEPEEYLYAIADPIEQQVASVLKAEIRRYQVCGKSAGGLGSVHIVYRGQAMTGLGGDSWTPNSPANQLIARDTEAASLNSDNLDALIRVYESYESDDERERFVKALLDRMGAEKGYLSVSYFIVCVLWKIGFLSQALEKAKRDLPMGEAKAFGLSNVLMLFNGLLRYRHNDFTNLMLDELERFTHGLSEHTFLIPEKIAAIRAMKLGSP</sequence>
<keyword evidence="1" id="KW-1133">Transmembrane helix</keyword>
<dbReference type="Proteomes" id="UP001265700">
    <property type="component" value="Unassembled WGS sequence"/>
</dbReference>
<keyword evidence="1" id="KW-0472">Membrane</keyword>
<dbReference type="RefSeq" id="WP_310322761.1">
    <property type="nucleotide sequence ID" value="NZ_JAVDWU010000019.1"/>
</dbReference>
<feature type="transmembrane region" description="Helical" evidence="1">
    <location>
        <begin position="301"/>
        <end position="322"/>
    </location>
</feature>
<protein>
    <submittedName>
        <fullName evidence="2">Uncharacterized protein</fullName>
    </submittedName>
</protein>
<reference evidence="2 3" key="1">
    <citation type="submission" date="2023-07" db="EMBL/GenBank/DDBJ databases">
        <title>Sorghum-associated microbial communities from plants grown in Nebraska, USA.</title>
        <authorList>
            <person name="Schachtman D."/>
        </authorList>
    </citation>
    <scope>NUCLEOTIDE SEQUENCE [LARGE SCALE GENOMIC DNA]</scope>
    <source>
        <strain evidence="2 3">4249</strain>
    </source>
</reference>
<comment type="caution">
    <text evidence="2">The sequence shown here is derived from an EMBL/GenBank/DDBJ whole genome shotgun (WGS) entry which is preliminary data.</text>
</comment>
<evidence type="ECO:0000256" key="1">
    <source>
        <dbReference type="SAM" id="Phobius"/>
    </source>
</evidence>
<proteinExistence type="predicted"/>
<dbReference type="EMBL" id="JAVDWU010000019">
    <property type="protein sequence ID" value="MDR7153194.1"/>
    <property type="molecule type" value="Genomic_DNA"/>
</dbReference>
<keyword evidence="1" id="KW-0812">Transmembrane</keyword>
<evidence type="ECO:0000313" key="2">
    <source>
        <dbReference type="EMBL" id="MDR7153194.1"/>
    </source>
</evidence>
<accession>A0ABU1WVJ0</accession>
<gene>
    <name evidence="2" type="ORF">J2W49_005174</name>
</gene>
<feature type="transmembrane region" description="Helical" evidence="1">
    <location>
        <begin position="6"/>
        <end position="32"/>
    </location>
</feature>